<organism evidence="2 3">
    <name type="scientific">Faecalicoccus pleomorphus</name>
    <dbReference type="NCBI Taxonomy" id="1323"/>
    <lineage>
        <taxon>Bacteria</taxon>
        <taxon>Bacillati</taxon>
        <taxon>Bacillota</taxon>
        <taxon>Erysipelotrichia</taxon>
        <taxon>Erysipelotrichales</taxon>
        <taxon>Erysipelotrichaceae</taxon>
        <taxon>Faecalicoccus</taxon>
    </lineage>
</organism>
<dbReference type="InterPro" id="IPR050986">
    <property type="entry name" value="GutQ/KpsF_isomerases"/>
</dbReference>
<dbReference type="PANTHER" id="PTHR42745:SF1">
    <property type="entry name" value="ARABINOSE 5-PHOSPHATE ISOMERASE KDSD"/>
    <property type="match status" value="1"/>
</dbReference>
<dbReference type="PANTHER" id="PTHR42745">
    <property type="match status" value="1"/>
</dbReference>
<dbReference type="Proteomes" id="UP001212981">
    <property type="component" value="Unassembled WGS sequence"/>
</dbReference>
<evidence type="ECO:0000313" key="2">
    <source>
        <dbReference type="EMBL" id="MDB7982869.1"/>
    </source>
</evidence>
<comment type="caution">
    <text evidence="2">The sequence shown here is derived from an EMBL/GenBank/DDBJ whole genome shotgun (WGS) entry which is preliminary data.</text>
</comment>
<dbReference type="CDD" id="cd05014">
    <property type="entry name" value="SIS_Kpsf"/>
    <property type="match status" value="1"/>
</dbReference>
<name>A0AAW6CWJ4_9FIRM</name>
<dbReference type="Gene3D" id="3.40.50.10490">
    <property type="entry name" value="Glucose-6-phosphate isomerase like protein, domain 1"/>
    <property type="match status" value="1"/>
</dbReference>
<evidence type="ECO:0000259" key="1">
    <source>
        <dbReference type="PROSITE" id="PS51464"/>
    </source>
</evidence>
<dbReference type="EMBL" id="JAQLXO010000015">
    <property type="protein sequence ID" value="MDB7982869.1"/>
    <property type="molecule type" value="Genomic_DNA"/>
</dbReference>
<accession>A0AAW6CWJ4</accession>
<dbReference type="GO" id="GO:1901135">
    <property type="term" value="P:carbohydrate derivative metabolic process"/>
    <property type="evidence" value="ECO:0007669"/>
    <property type="project" value="InterPro"/>
</dbReference>
<dbReference type="PROSITE" id="PS51464">
    <property type="entry name" value="SIS"/>
    <property type="match status" value="1"/>
</dbReference>
<evidence type="ECO:0000313" key="3">
    <source>
        <dbReference type="Proteomes" id="UP001212981"/>
    </source>
</evidence>
<dbReference type="InterPro" id="IPR001347">
    <property type="entry name" value="SIS_dom"/>
</dbReference>
<reference evidence="2" key="1">
    <citation type="submission" date="2023-01" db="EMBL/GenBank/DDBJ databases">
        <title>Human gut microbiome strain richness.</title>
        <authorList>
            <person name="Chen-Liaw A."/>
        </authorList>
    </citation>
    <scope>NUCLEOTIDE SEQUENCE</scope>
    <source>
        <strain evidence="2">D8_m1001271B151109d0_201107</strain>
    </source>
</reference>
<proteinExistence type="predicted"/>
<feature type="domain" description="SIS" evidence="1">
    <location>
        <begin position="19"/>
        <end position="170"/>
    </location>
</feature>
<dbReference type="InterPro" id="IPR046348">
    <property type="entry name" value="SIS_dom_sf"/>
</dbReference>
<sequence>MNELSEFVANRTLDDYKKAFDLIEQAKETGNRVHVTGIGKPSYVAGYIASLFSSTGTPAYVLHGTEAIHGSSGQVKEGDVVIAISNSGETEELQKTVITVKRNGAKIISVTGKLDSWLAKQGDAVLFAGVEKEGGPLNKAPRISYLAEILTLQALSVLLQSSENIDLQDYKKWHPGGALGKSIGDNDR</sequence>
<gene>
    <name evidence="2" type="ORF">PND82_08580</name>
</gene>
<dbReference type="InterPro" id="IPR035474">
    <property type="entry name" value="SIS_Kpsf"/>
</dbReference>
<dbReference type="SUPFAM" id="SSF53697">
    <property type="entry name" value="SIS domain"/>
    <property type="match status" value="1"/>
</dbReference>
<dbReference type="Pfam" id="PF01380">
    <property type="entry name" value="SIS"/>
    <property type="match status" value="1"/>
</dbReference>
<protein>
    <submittedName>
        <fullName evidence="2">SIS domain-containing protein</fullName>
    </submittedName>
</protein>
<dbReference type="AlphaFoldDB" id="A0AAW6CWJ4"/>
<dbReference type="GO" id="GO:0097367">
    <property type="term" value="F:carbohydrate derivative binding"/>
    <property type="evidence" value="ECO:0007669"/>
    <property type="project" value="InterPro"/>
</dbReference>